<dbReference type="RefSeq" id="WP_145370624.1">
    <property type="nucleotide sequence ID" value="NZ_CP036275.1"/>
</dbReference>
<keyword evidence="1" id="KW-0472">Membrane</keyword>
<name>A0A517ZAC9_9PLAN</name>
<feature type="transmembrane region" description="Helical" evidence="1">
    <location>
        <begin position="113"/>
        <end position="137"/>
    </location>
</feature>
<keyword evidence="1" id="KW-1133">Transmembrane helix</keyword>
<evidence type="ECO:0000313" key="2">
    <source>
        <dbReference type="EMBL" id="QDU39443.1"/>
    </source>
</evidence>
<reference evidence="2 3" key="1">
    <citation type="submission" date="2019-02" db="EMBL/GenBank/DDBJ databases">
        <title>Deep-cultivation of Planctomycetes and their phenomic and genomic characterization uncovers novel biology.</title>
        <authorList>
            <person name="Wiegand S."/>
            <person name="Jogler M."/>
            <person name="Boedeker C."/>
            <person name="Pinto D."/>
            <person name="Vollmers J."/>
            <person name="Rivas-Marin E."/>
            <person name="Kohn T."/>
            <person name="Peeters S.H."/>
            <person name="Heuer A."/>
            <person name="Rast P."/>
            <person name="Oberbeckmann S."/>
            <person name="Bunk B."/>
            <person name="Jeske O."/>
            <person name="Meyerdierks A."/>
            <person name="Storesund J.E."/>
            <person name="Kallscheuer N."/>
            <person name="Luecker S."/>
            <person name="Lage O.M."/>
            <person name="Pohl T."/>
            <person name="Merkel B.J."/>
            <person name="Hornburger P."/>
            <person name="Mueller R.-W."/>
            <person name="Bruemmer F."/>
            <person name="Labrenz M."/>
            <person name="Spormann A.M."/>
            <person name="Op den Camp H."/>
            <person name="Overmann J."/>
            <person name="Amann R."/>
            <person name="Jetten M.S.M."/>
            <person name="Mascher T."/>
            <person name="Medema M.H."/>
            <person name="Devos D.P."/>
            <person name="Kaster A.-K."/>
            <person name="Ovreas L."/>
            <person name="Rohde M."/>
            <person name="Galperin M.Y."/>
            <person name="Jogler C."/>
        </authorList>
    </citation>
    <scope>NUCLEOTIDE SEQUENCE [LARGE SCALE GENOMIC DNA]</scope>
    <source>
        <strain evidence="2 3">Mal4</strain>
    </source>
</reference>
<keyword evidence="1" id="KW-0812">Transmembrane</keyword>
<sequence length="153" mass="15645">MSTPAPPQSLPARARRGATEGLAWGATIGLFRGFARLLAEDAAPWYLQVGGSLLAGAVIGVLICSIGRAIAGRLAGAFVGAILGLFAGLYVGSQLGPYEWTIIDETETTRTMIGVPVGQMIGTVVGLTIGAAAGALVDRMVRGRPVDTHSSPD</sequence>
<dbReference type="Proteomes" id="UP000320496">
    <property type="component" value="Chromosome"/>
</dbReference>
<dbReference type="EMBL" id="CP036275">
    <property type="protein sequence ID" value="QDU39443.1"/>
    <property type="molecule type" value="Genomic_DNA"/>
</dbReference>
<dbReference type="KEGG" id="mri:Mal4_37880"/>
<organism evidence="2 3">
    <name type="scientific">Maioricimonas rarisocia</name>
    <dbReference type="NCBI Taxonomy" id="2528026"/>
    <lineage>
        <taxon>Bacteria</taxon>
        <taxon>Pseudomonadati</taxon>
        <taxon>Planctomycetota</taxon>
        <taxon>Planctomycetia</taxon>
        <taxon>Planctomycetales</taxon>
        <taxon>Planctomycetaceae</taxon>
        <taxon>Maioricimonas</taxon>
    </lineage>
</organism>
<keyword evidence="3" id="KW-1185">Reference proteome</keyword>
<proteinExistence type="predicted"/>
<feature type="transmembrane region" description="Helical" evidence="1">
    <location>
        <begin position="74"/>
        <end position="93"/>
    </location>
</feature>
<dbReference type="AlphaFoldDB" id="A0A517ZAC9"/>
<feature type="transmembrane region" description="Helical" evidence="1">
    <location>
        <begin position="45"/>
        <end position="67"/>
    </location>
</feature>
<evidence type="ECO:0000313" key="3">
    <source>
        <dbReference type="Proteomes" id="UP000320496"/>
    </source>
</evidence>
<gene>
    <name evidence="2" type="ORF">Mal4_37880</name>
</gene>
<evidence type="ECO:0000256" key="1">
    <source>
        <dbReference type="SAM" id="Phobius"/>
    </source>
</evidence>
<protein>
    <submittedName>
        <fullName evidence="2">Uncharacterized protein</fullName>
    </submittedName>
</protein>
<accession>A0A517ZAC9</accession>